<comment type="caution">
    <text evidence="1">The sequence shown here is derived from an EMBL/GenBank/DDBJ whole genome shotgun (WGS) entry which is preliminary data.</text>
</comment>
<gene>
    <name evidence="1" type="ORF">L2E82_01133</name>
</gene>
<organism evidence="1 2">
    <name type="scientific">Cichorium intybus</name>
    <name type="common">Chicory</name>
    <dbReference type="NCBI Taxonomy" id="13427"/>
    <lineage>
        <taxon>Eukaryota</taxon>
        <taxon>Viridiplantae</taxon>
        <taxon>Streptophyta</taxon>
        <taxon>Embryophyta</taxon>
        <taxon>Tracheophyta</taxon>
        <taxon>Spermatophyta</taxon>
        <taxon>Magnoliopsida</taxon>
        <taxon>eudicotyledons</taxon>
        <taxon>Gunneridae</taxon>
        <taxon>Pentapetalae</taxon>
        <taxon>asterids</taxon>
        <taxon>campanulids</taxon>
        <taxon>Asterales</taxon>
        <taxon>Asteraceae</taxon>
        <taxon>Cichorioideae</taxon>
        <taxon>Cichorieae</taxon>
        <taxon>Cichoriinae</taxon>
        <taxon>Cichorium</taxon>
    </lineage>
</organism>
<accession>A0ACB9GXZ4</accession>
<dbReference type="EMBL" id="CM042009">
    <property type="protein sequence ID" value="KAI3788370.1"/>
    <property type="molecule type" value="Genomic_DNA"/>
</dbReference>
<name>A0ACB9GXZ4_CICIN</name>
<reference evidence="2" key="1">
    <citation type="journal article" date="2022" name="Mol. Ecol. Resour.">
        <title>The genomes of chicory, endive, great burdock and yacon provide insights into Asteraceae palaeo-polyploidization history and plant inulin production.</title>
        <authorList>
            <person name="Fan W."/>
            <person name="Wang S."/>
            <person name="Wang H."/>
            <person name="Wang A."/>
            <person name="Jiang F."/>
            <person name="Liu H."/>
            <person name="Zhao H."/>
            <person name="Xu D."/>
            <person name="Zhang Y."/>
        </authorList>
    </citation>
    <scope>NUCLEOTIDE SEQUENCE [LARGE SCALE GENOMIC DNA]</scope>
    <source>
        <strain evidence="2">cv. Punajuju</strain>
    </source>
</reference>
<evidence type="ECO:0000313" key="2">
    <source>
        <dbReference type="Proteomes" id="UP001055811"/>
    </source>
</evidence>
<keyword evidence="2" id="KW-1185">Reference proteome</keyword>
<sequence length="73" mass="8456">MLNINSLLKHNSILKDELLSKKDALGDHHQALKQEVATLKESSIDEKTKADLEDKMFYMIKAKVKDKEKMRDN</sequence>
<protein>
    <submittedName>
        <fullName evidence="1">Uncharacterized protein</fullName>
    </submittedName>
</protein>
<proteinExistence type="predicted"/>
<reference evidence="1 2" key="2">
    <citation type="journal article" date="2022" name="Mol. Ecol. Resour.">
        <title>The genomes of chicory, endive, great burdock and yacon provide insights into Asteraceae paleo-polyploidization history and plant inulin production.</title>
        <authorList>
            <person name="Fan W."/>
            <person name="Wang S."/>
            <person name="Wang H."/>
            <person name="Wang A."/>
            <person name="Jiang F."/>
            <person name="Liu H."/>
            <person name="Zhao H."/>
            <person name="Xu D."/>
            <person name="Zhang Y."/>
        </authorList>
    </citation>
    <scope>NUCLEOTIDE SEQUENCE [LARGE SCALE GENOMIC DNA]</scope>
    <source>
        <strain evidence="2">cv. Punajuju</strain>
        <tissue evidence="1">Leaves</tissue>
    </source>
</reference>
<evidence type="ECO:0000313" key="1">
    <source>
        <dbReference type="EMBL" id="KAI3788370.1"/>
    </source>
</evidence>
<dbReference type="Proteomes" id="UP001055811">
    <property type="component" value="Linkage Group LG01"/>
</dbReference>